<dbReference type="Pfam" id="PF02458">
    <property type="entry name" value="Transferase"/>
    <property type="match status" value="1"/>
</dbReference>
<accession>A0AAW0QY66</accession>
<evidence type="ECO:0000259" key="2">
    <source>
        <dbReference type="Pfam" id="PF22664"/>
    </source>
</evidence>
<name>A0AAW0QY66_9PEZI</name>
<proteinExistence type="predicted"/>
<comment type="caution">
    <text evidence="3">The sequence shown here is derived from an EMBL/GenBank/DDBJ whole genome shotgun (WGS) entry which is preliminary data.</text>
</comment>
<protein>
    <recommendedName>
        <fullName evidence="2">Trichothecene 3-O-acetyltransferase-like N-terminal domain-containing protein</fullName>
    </recommendedName>
</protein>
<dbReference type="Proteomes" id="UP001392437">
    <property type="component" value="Unassembled WGS sequence"/>
</dbReference>
<dbReference type="InterPro" id="IPR023213">
    <property type="entry name" value="CAT-like_dom_sf"/>
</dbReference>
<keyword evidence="4" id="KW-1185">Reference proteome</keyword>
<feature type="domain" description="Trichothecene 3-O-acetyltransferase-like N-terminal" evidence="2">
    <location>
        <begin position="21"/>
        <end position="173"/>
    </location>
</feature>
<dbReference type="InterPro" id="IPR054710">
    <property type="entry name" value="Tri101-like_N"/>
</dbReference>
<dbReference type="PANTHER" id="PTHR31642">
    <property type="entry name" value="TRICHOTHECENE 3-O-ACETYLTRANSFERASE"/>
    <property type="match status" value="1"/>
</dbReference>
<keyword evidence="1" id="KW-0808">Transferase</keyword>
<dbReference type="InterPro" id="IPR050317">
    <property type="entry name" value="Plant_Fungal_Acyltransferase"/>
</dbReference>
<dbReference type="Gene3D" id="3.30.559.10">
    <property type="entry name" value="Chloramphenicol acetyltransferase-like domain"/>
    <property type="match status" value="2"/>
</dbReference>
<sequence>MSTREKYESLSPFDHCVPRAYYNLALYIPLKTRATPEEAFELLHDGLRRVFDRLPWLNGKVQYQSPETPGWRPGQLELRYTPVQGRLAQLKFNSLKTDLDYVSLQDLGFPVDCFDDSEIAPHGFFADLNAPRDVFVGQANFLPGGCILVSAIHHNASDEGAYFDILRLWADECAALHTKGAPTIQTPADHQNRGVLKQIWSQENTVSSIEVIDLETWGLVGLEAADFRQEASVLPGPAPQPPKPADRPLKAGVFYISPDNLTALRDHVNGEMGASGAASVNDALCALIWRCLIQARSMASPRKPSETPEEGRNVGRVEESRLNMVYDGRSHYSSALPDIYLGNLTFNVLSSLPLERLAGADSTVGSVAALLRHNAGRADSAKLLNLFCLLDNLSDYDELIRLKRKRTSSVEGNNLSISSMVNVQMDSVCFGKGPVFGNNGHVEAARLLMGTINSWTRTCLISPRTKNGAVEFVAKMYDEEFELLMADTQFAQYVSCLSWPE</sequence>
<dbReference type="Pfam" id="PF22664">
    <property type="entry name" value="TRI-like_N"/>
    <property type="match status" value="1"/>
</dbReference>
<evidence type="ECO:0000313" key="3">
    <source>
        <dbReference type="EMBL" id="KAK8115346.1"/>
    </source>
</evidence>
<gene>
    <name evidence="3" type="ORF">PG999_007415</name>
</gene>
<evidence type="ECO:0000313" key="4">
    <source>
        <dbReference type="Proteomes" id="UP001392437"/>
    </source>
</evidence>
<evidence type="ECO:0000256" key="1">
    <source>
        <dbReference type="ARBA" id="ARBA00022679"/>
    </source>
</evidence>
<dbReference type="AlphaFoldDB" id="A0AAW0QY66"/>
<dbReference type="EMBL" id="JAQQWP010000006">
    <property type="protein sequence ID" value="KAK8115346.1"/>
    <property type="molecule type" value="Genomic_DNA"/>
</dbReference>
<dbReference type="GO" id="GO:0016747">
    <property type="term" value="F:acyltransferase activity, transferring groups other than amino-acyl groups"/>
    <property type="evidence" value="ECO:0007669"/>
    <property type="project" value="TreeGrafter"/>
</dbReference>
<reference evidence="3 4" key="1">
    <citation type="submission" date="2023-01" db="EMBL/GenBank/DDBJ databases">
        <title>Analysis of 21 Apiospora genomes using comparative genomics revels a genus with tremendous synthesis potential of carbohydrate active enzymes and secondary metabolites.</title>
        <authorList>
            <person name="Sorensen T."/>
        </authorList>
    </citation>
    <scope>NUCLEOTIDE SEQUENCE [LARGE SCALE GENOMIC DNA]</scope>
    <source>
        <strain evidence="3 4">CBS 117206</strain>
    </source>
</reference>
<dbReference type="PANTHER" id="PTHR31642:SF310">
    <property type="entry name" value="FATTY ALCOHOL:CAFFEOYL-COA ACYLTRANSFERASE"/>
    <property type="match status" value="1"/>
</dbReference>
<organism evidence="3 4">
    <name type="scientific">Apiospora kogelbergensis</name>
    <dbReference type="NCBI Taxonomy" id="1337665"/>
    <lineage>
        <taxon>Eukaryota</taxon>
        <taxon>Fungi</taxon>
        <taxon>Dikarya</taxon>
        <taxon>Ascomycota</taxon>
        <taxon>Pezizomycotina</taxon>
        <taxon>Sordariomycetes</taxon>
        <taxon>Xylariomycetidae</taxon>
        <taxon>Amphisphaeriales</taxon>
        <taxon>Apiosporaceae</taxon>
        <taxon>Apiospora</taxon>
    </lineage>
</organism>